<evidence type="ECO:0000256" key="1">
    <source>
        <dbReference type="SAM" id="MobiDB-lite"/>
    </source>
</evidence>
<dbReference type="EMBL" id="VSRR010001965">
    <property type="protein sequence ID" value="MPC28784.1"/>
    <property type="molecule type" value="Genomic_DNA"/>
</dbReference>
<gene>
    <name evidence="2" type="ORF">E2C01_021995</name>
</gene>
<evidence type="ECO:0000313" key="3">
    <source>
        <dbReference type="Proteomes" id="UP000324222"/>
    </source>
</evidence>
<name>A0A5B7E7R5_PORTR</name>
<feature type="compositionally biased region" description="Acidic residues" evidence="1">
    <location>
        <begin position="46"/>
        <end position="56"/>
    </location>
</feature>
<comment type="caution">
    <text evidence="2">The sequence shown here is derived from an EMBL/GenBank/DDBJ whole genome shotgun (WGS) entry which is preliminary data.</text>
</comment>
<dbReference type="Proteomes" id="UP000324222">
    <property type="component" value="Unassembled WGS sequence"/>
</dbReference>
<accession>A0A5B7E7R5</accession>
<dbReference type="OrthoDB" id="4748970at2759"/>
<dbReference type="AlphaFoldDB" id="A0A5B7E7R5"/>
<reference evidence="2 3" key="1">
    <citation type="submission" date="2019-05" db="EMBL/GenBank/DDBJ databases">
        <title>Another draft genome of Portunus trituberculatus and its Hox gene families provides insights of decapod evolution.</title>
        <authorList>
            <person name="Jeong J.-H."/>
            <person name="Song I."/>
            <person name="Kim S."/>
            <person name="Choi T."/>
            <person name="Kim D."/>
            <person name="Ryu S."/>
            <person name="Kim W."/>
        </authorList>
    </citation>
    <scope>NUCLEOTIDE SEQUENCE [LARGE SCALE GENOMIC DNA]</scope>
    <source>
        <tissue evidence="2">Muscle</tissue>
    </source>
</reference>
<protein>
    <submittedName>
        <fullName evidence="2">Uncharacterized protein</fullName>
    </submittedName>
</protein>
<evidence type="ECO:0000313" key="2">
    <source>
        <dbReference type="EMBL" id="MPC28784.1"/>
    </source>
</evidence>
<proteinExistence type="predicted"/>
<feature type="region of interest" description="Disordered" evidence="1">
    <location>
        <begin position="27"/>
        <end position="59"/>
    </location>
</feature>
<sequence>MEERVGVSEEGGIAAPVLLKVPALGKRPAMHPNMTSKEVRPLKEEEEREEEEEEECLHEKEADLPIRSFKDHSGVVLKVPTISSLALQSIGVGVDLSLKNVMNVTFHT</sequence>
<keyword evidence="3" id="KW-1185">Reference proteome</keyword>
<organism evidence="2 3">
    <name type="scientific">Portunus trituberculatus</name>
    <name type="common">Swimming crab</name>
    <name type="synonym">Neptunus trituberculatus</name>
    <dbReference type="NCBI Taxonomy" id="210409"/>
    <lineage>
        <taxon>Eukaryota</taxon>
        <taxon>Metazoa</taxon>
        <taxon>Ecdysozoa</taxon>
        <taxon>Arthropoda</taxon>
        <taxon>Crustacea</taxon>
        <taxon>Multicrustacea</taxon>
        <taxon>Malacostraca</taxon>
        <taxon>Eumalacostraca</taxon>
        <taxon>Eucarida</taxon>
        <taxon>Decapoda</taxon>
        <taxon>Pleocyemata</taxon>
        <taxon>Brachyura</taxon>
        <taxon>Eubrachyura</taxon>
        <taxon>Portunoidea</taxon>
        <taxon>Portunidae</taxon>
        <taxon>Portuninae</taxon>
        <taxon>Portunus</taxon>
    </lineage>
</organism>